<evidence type="ECO:0000313" key="1">
    <source>
        <dbReference type="EMBL" id="RMP10896.1"/>
    </source>
</evidence>
<comment type="caution">
    <text evidence="1">The sequence shown here is derived from an EMBL/GenBank/DDBJ whole genome shotgun (WGS) entry which is preliminary data.</text>
</comment>
<protein>
    <submittedName>
        <fullName evidence="1">Uncharacterized protein</fullName>
    </submittedName>
</protein>
<dbReference type="AntiFam" id="ANF00178">
    <property type="entry name" value="Shadow ORF (opposite dhbF)"/>
</dbReference>
<feature type="non-terminal residue" evidence="1">
    <location>
        <position position="348"/>
    </location>
</feature>
<dbReference type="Proteomes" id="UP000281604">
    <property type="component" value="Unassembled WGS sequence"/>
</dbReference>
<accession>A0A3M4AXM6</accession>
<organism evidence="1 2">
    <name type="scientific">Pseudomonas syringae pv. persicae</name>
    <dbReference type="NCBI Taxonomy" id="237306"/>
    <lineage>
        <taxon>Bacteria</taxon>
        <taxon>Pseudomonadati</taxon>
        <taxon>Pseudomonadota</taxon>
        <taxon>Gammaproteobacteria</taxon>
        <taxon>Pseudomonadales</taxon>
        <taxon>Pseudomonadaceae</taxon>
        <taxon>Pseudomonas</taxon>
    </lineage>
</organism>
<reference evidence="1 2" key="1">
    <citation type="submission" date="2018-08" db="EMBL/GenBank/DDBJ databases">
        <title>Recombination of ecologically and evolutionarily significant loci maintains genetic cohesion in the Pseudomonas syringae species complex.</title>
        <authorList>
            <person name="Dillon M."/>
            <person name="Thakur S."/>
            <person name="Almeida R.N.D."/>
            <person name="Weir B.S."/>
            <person name="Guttman D.S."/>
        </authorList>
    </citation>
    <scope>NUCLEOTIDE SEQUENCE [LARGE SCALE GENOMIC DNA]</scope>
    <source>
        <strain evidence="1 2">ICMP 3706</strain>
    </source>
</reference>
<name>A0A3M4AXM6_9PSED</name>
<dbReference type="EMBL" id="RBQE01000147">
    <property type="protein sequence ID" value="RMP10896.1"/>
    <property type="molecule type" value="Genomic_DNA"/>
</dbReference>
<sequence length="348" mass="38711">MLQKHVEHRGHKVQQGNARVTHDLRQIVGVLMASGTRHDQFGTGQQRQEKLPDRHVEAERGLLQHAILTVHFIGVTGPKQAVDHAQVLVHHAFGRASGTGGVQHIGQMIRLKTQRLGIRVAGRLCGKLCAVLVVIQNQYRQRHGRQVFAQVQSGQHRLWRAVLKHVVLTGARQVRIDRHIGATGLEDTQQRHDHFRTATQADRNSRIRLHAQFDQAMGELVGLLVEFGVSEQRSAVDAYGASTRTLGGLLLDQLVNQHIARIRVGSVIEARQQQLALIVRQYRQAVQRCLRGAFQCFHEAAQCNLHVLADALGIDLLDGLNGEHEVIAQVIDVQAQRIVGTLLHAQGL</sequence>
<dbReference type="AlphaFoldDB" id="A0A3M4AXM6"/>
<evidence type="ECO:0000313" key="2">
    <source>
        <dbReference type="Proteomes" id="UP000281604"/>
    </source>
</evidence>
<dbReference type="AntiFam" id="ANF00174">
    <property type="entry name" value="Shadow ORF (irp2)"/>
</dbReference>
<gene>
    <name evidence="1" type="ORF">ALQ30_00520</name>
</gene>
<proteinExistence type="predicted"/>